<reference evidence="1 2" key="1">
    <citation type="journal article" date="2024" name="Front. Microbiol.">
        <title>Transcriptomic insights into the dominance of two phototrophs throughout the water column of a tropical hypersaline-alkaline crater lake (Dziani Dzaha, Mayotte).</title>
        <authorList>
            <person name="Duperron S."/>
            <person name="Halary S."/>
            <person name="Bouly J.-P."/>
            <person name="Roussel T."/>
            <person name="Hugoni M."/>
            <person name="Bruto M."/>
            <person name="Oger P."/>
            <person name="Duval C."/>
            <person name="Woo A."/>
            <person name="Jezequiel D."/>
            <person name="Ader M."/>
            <person name="Leboulanger C."/>
            <person name="Agogue H."/>
            <person name="Grossi V."/>
            <person name="Trousselier M."/>
            <person name="Bernard C."/>
        </authorList>
    </citation>
    <scope>NUCLEOTIDE SEQUENCE [LARGE SCALE GENOMIC DNA]</scope>
    <source>
        <strain evidence="1 2">PMC 851.14</strain>
    </source>
</reference>
<keyword evidence="2" id="KW-1185">Reference proteome</keyword>
<name>A0ABU9EHT6_LIMFS</name>
<dbReference type="Proteomes" id="UP001387447">
    <property type="component" value="Unassembled WGS sequence"/>
</dbReference>
<evidence type="ECO:0000313" key="1">
    <source>
        <dbReference type="EMBL" id="MEK9511488.1"/>
    </source>
</evidence>
<gene>
    <name evidence="1" type="ORF">AAEJ74_07215</name>
</gene>
<dbReference type="EMBL" id="JBBWYZ010000005">
    <property type="protein sequence ID" value="MEK9511488.1"/>
    <property type="molecule type" value="Genomic_DNA"/>
</dbReference>
<proteinExistence type="predicted"/>
<accession>A0ABU9EHT6</accession>
<protein>
    <submittedName>
        <fullName evidence="1">Uncharacterized protein</fullName>
    </submittedName>
</protein>
<dbReference type="RefSeq" id="WP_257720171.1">
    <property type="nucleotide sequence ID" value="NZ_JBBWYZ010000005.1"/>
</dbReference>
<comment type="caution">
    <text evidence="1">The sequence shown here is derived from an EMBL/GenBank/DDBJ whole genome shotgun (WGS) entry which is preliminary data.</text>
</comment>
<sequence>MKPKLTQAEIEAIALLTTPDPLVYDWNIPRTAIALITAQSSEF</sequence>
<organism evidence="1 2">
    <name type="scientific">Limnospira fusiformis PMC 851.14</name>
    <dbReference type="NCBI Taxonomy" id="2219512"/>
    <lineage>
        <taxon>Bacteria</taxon>
        <taxon>Bacillati</taxon>
        <taxon>Cyanobacteriota</taxon>
        <taxon>Cyanophyceae</taxon>
        <taxon>Oscillatoriophycideae</taxon>
        <taxon>Oscillatoriales</taxon>
        <taxon>Sirenicapillariaceae</taxon>
        <taxon>Limnospira</taxon>
    </lineage>
</organism>
<evidence type="ECO:0000313" key="2">
    <source>
        <dbReference type="Proteomes" id="UP001387447"/>
    </source>
</evidence>